<dbReference type="SMART" id="SM00388">
    <property type="entry name" value="HisKA"/>
    <property type="match status" value="1"/>
</dbReference>
<keyword evidence="4" id="KW-0418">Kinase</keyword>
<feature type="region of interest" description="Disordered" evidence="6">
    <location>
        <begin position="890"/>
        <end position="925"/>
    </location>
</feature>
<dbReference type="AlphaFoldDB" id="A0AA88GFV7"/>
<dbReference type="Pfam" id="PF02518">
    <property type="entry name" value="HATPase_c"/>
    <property type="match status" value="1"/>
</dbReference>
<gene>
    <name evidence="10" type="ORF">C9374_008878</name>
</gene>
<dbReference type="GeneID" id="68101332"/>
<feature type="compositionally biased region" description="Polar residues" evidence="6">
    <location>
        <begin position="401"/>
        <end position="418"/>
    </location>
</feature>
<evidence type="ECO:0000313" key="11">
    <source>
        <dbReference type="Proteomes" id="UP000816034"/>
    </source>
</evidence>
<dbReference type="EMBL" id="PYSW02000036">
    <property type="protein sequence ID" value="KAG2377793.1"/>
    <property type="molecule type" value="Genomic_DNA"/>
</dbReference>
<evidence type="ECO:0000256" key="4">
    <source>
        <dbReference type="ARBA" id="ARBA00022777"/>
    </source>
</evidence>
<dbReference type="SUPFAM" id="SSF47384">
    <property type="entry name" value="Homodimeric domain of signal transducing histidine kinase"/>
    <property type="match status" value="1"/>
</dbReference>
<evidence type="ECO:0000256" key="6">
    <source>
        <dbReference type="SAM" id="MobiDB-lite"/>
    </source>
</evidence>
<keyword evidence="5" id="KW-0597">Phosphoprotein</keyword>
<dbReference type="RefSeq" id="XP_044545055.1">
    <property type="nucleotide sequence ID" value="XM_044699002.1"/>
</dbReference>
<dbReference type="Proteomes" id="UP000816034">
    <property type="component" value="Unassembled WGS sequence"/>
</dbReference>
<feature type="domain" description="Histidine kinase" evidence="8">
    <location>
        <begin position="692"/>
        <end position="1050"/>
    </location>
</feature>
<keyword evidence="7" id="KW-0812">Transmembrane</keyword>
<keyword evidence="3" id="KW-0808">Transferase</keyword>
<dbReference type="Gene3D" id="3.30.565.10">
    <property type="entry name" value="Histidine kinase-like ATPase, C-terminal domain"/>
    <property type="match status" value="1"/>
</dbReference>
<name>A0AA88GFV7_NAELO</name>
<feature type="modified residue" description="4-aspartylphosphate" evidence="5">
    <location>
        <position position="1166"/>
    </location>
</feature>
<dbReference type="GO" id="GO:0000155">
    <property type="term" value="F:phosphorelay sensor kinase activity"/>
    <property type="evidence" value="ECO:0007669"/>
    <property type="project" value="InterPro"/>
</dbReference>
<dbReference type="InterPro" id="IPR001789">
    <property type="entry name" value="Sig_transdc_resp-reg_receiver"/>
</dbReference>
<dbReference type="SMART" id="SM00448">
    <property type="entry name" value="REC"/>
    <property type="match status" value="1"/>
</dbReference>
<dbReference type="Gene3D" id="3.40.50.2300">
    <property type="match status" value="1"/>
</dbReference>
<feature type="region of interest" description="Disordered" evidence="6">
    <location>
        <begin position="456"/>
        <end position="483"/>
    </location>
</feature>
<evidence type="ECO:0000256" key="1">
    <source>
        <dbReference type="ARBA" id="ARBA00000085"/>
    </source>
</evidence>
<organism evidence="10 11">
    <name type="scientific">Naegleria lovaniensis</name>
    <name type="common">Amoeba</name>
    <dbReference type="NCBI Taxonomy" id="51637"/>
    <lineage>
        <taxon>Eukaryota</taxon>
        <taxon>Discoba</taxon>
        <taxon>Heterolobosea</taxon>
        <taxon>Tetramitia</taxon>
        <taxon>Eutetramitia</taxon>
        <taxon>Vahlkampfiidae</taxon>
        <taxon>Naegleria</taxon>
    </lineage>
</organism>
<dbReference type="CDD" id="cd00082">
    <property type="entry name" value="HisKA"/>
    <property type="match status" value="1"/>
</dbReference>
<dbReference type="Gene3D" id="1.10.287.130">
    <property type="match status" value="1"/>
</dbReference>
<dbReference type="InterPro" id="IPR003594">
    <property type="entry name" value="HATPase_dom"/>
</dbReference>
<feature type="compositionally biased region" description="Low complexity" evidence="6">
    <location>
        <begin position="521"/>
        <end position="531"/>
    </location>
</feature>
<feature type="compositionally biased region" description="Polar residues" evidence="6">
    <location>
        <begin position="900"/>
        <end position="925"/>
    </location>
</feature>
<dbReference type="CDD" id="cd17546">
    <property type="entry name" value="REC_hyHK_CKI1_RcsC-like"/>
    <property type="match status" value="1"/>
</dbReference>
<dbReference type="Pfam" id="PF00512">
    <property type="entry name" value="HisKA"/>
    <property type="match status" value="1"/>
</dbReference>
<feature type="domain" description="Response regulatory" evidence="9">
    <location>
        <begin position="1106"/>
        <end position="1254"/>
    </location>
</feature>
<keyword evidence="7" id="KW-1133">Transmembrane helix</keyword>
<evidence type="ECO:0000256" key="2">
    <source>
        <dbReference type="ARBA" id="ARBA00012438"/>
    </source>
</evidence>
<dbReference type="PROSITE" id="PS50109">
    <property type="entry name" value="HIS_KIN"/>
    <property type="match status" value="1"/>
</dbReference>
<evidence type="ECO:0000256" key="3">
    <source>
        <dbReference type="ARBA" id="ARBA00022679"/>
    </source>
</evidence>
<evidence type="ECO:0000256" key="7">
    <source>
        <dbReference type="SAM" id="Phobius"/>
    </source>
</evidence>
<feature type="transmembrane region" description="Helical" evidence="7">
    <location>
        <begin position="34"/>
        <end position="50"/>
    </location>
</feature>
<evidence type="ECO:0000259" key="8">
    <source>
        <dbReference type="PROSITE" id="PS50109"/>
    </source>
</evidence>
<dbReference type="Pfam" id="PF00072">
    <property type="entry name" value="Response_reg"/>
    <property type="match status" value="1"/>
</dbReference>
<dbReference type="InterPro" id="IPR011006">
    <property type="entry name" value="CheY-like_superfamily"/>
</dbReference>
<feature type="compositionally biased region" description="Polar residues" evidence="6">
    <location>
        <begin position="1055"/>
        <end position="1077"/>
    </location>
</feature>
<feature type="region of interest" description="Disordered" evidence="6">
    <location>
        <begin position="521"/>
        <end position="540"/>
    </location>
</feature>
<evidence type="ECO:0000313" key="10">
    <source>
        <dbReference type="EMBL" id="KAG2377793.1"/>
    </source>
</evidence>
<feature type="region of interest" description="Disordered" evidence="6">
    <location>
        <begin position="1055"/>
        <end position="1091"/>
    </location>
</feature>
<keyword evidence="7" id="KW-0472">Membrane</keyword>
<dbReference type="InterPro" id="IPR003661">
    <property type="entry name" value="HisK_dim/P_dom"/>
</dbReference>
<accession>A0AA88GFV7</accession>
<dbReference type="PANTHER" id="PTHR43047">
    <property type="entry name" value="TWO-COMPONENT HISTIDINE PROTEIN KINASE"/>
    <property type="match status" value="1"/>
</dbReference>
<dbReference type="InterPro" id="IPR036890">
    <property type="entry name" value="HATPase_C_sf"/>
</dbReference>
<evidence type="ECO:0000259" key="9">
    <source>
        <dbReference type="PROSITE" id="PS50110"/>
    </source>
</evidence>
<reference evidence="10 11" key="1">
    <citation type="journal article" date="2018" name="BMC Genomics">
        <title>The genome of Naegleria lovaniensis, the basis for a comparative approach to unravel pathogenicity factors of the human pathogenic amoeba N. fowleri.</title>
        <authorList>
            <person name="Liechti N."/>
            <person name="Schurch N."/>
            <person name="Bruggmann R."/>
            <person name="Wittwer M."/>
        </authorList>
    </citation>
    <scope>NUCLEOTIDE SEQUENCE [LARGE SCALE GENOMIC DNA]</scope>
    <source>
        <strain evidence="10 11">ATCC 30569</strain>
    </source>
</reference>
<comment type="caution">
    <text evidence="10">The sequence shown here is derived from an EMBL/GenBank/DDBJ whole genome shotgun (WGS) entry which is preliminary data.</text>
</comment>
<sequence length="1262" mass="140604">MITSEVPSTQAPRWSPTEYTINIRSFFLQKRDRIVFLSLVIIALTLLIPLCNDFNMYYYHNENLHQPQELSHSAHGIDDASLLFEESMNEQPVVGKQQSSCFESKPVEETIRKPAQQQQDAKSFPSTATSVLGSFTSINNTNKRVKSFQSSASPSSPSYNTTLMFSLEPIIQHLLIKYTFKLILYTALLGAYWKFHNVMNFIFRNVTTLRTTSQLPNPSMFISFLLKLSLSPRTILLLSETTRCAGSTLWVMCVHLVLGKHSPAYLWILVYACLGSVAMEISHSEASSISTHSTTYITMSFMVSGDLFIMIYFLDHPLGECLSVAVSVLIIQVMTIELIDFMRNNSIAFVQKREVENLKRMIHLYKNLYMSAPDTFISCVYCPPTDQEVGLYRYENSARSTSGNELLSNDPNSGLGTTQKKKLLPIRRVSSSSDPCSSGKGANGCCEEALEDPLNTKKKYDENTPTESFIQDDETQSRSNSSSLYDDPYQCLIHFKVIQYNHAACDMLGYQSDPVSNNTITSTTISNTDSSGGAQNPSSMDAESLTLADLILNPNERSSEELKSAVLGGNDATIHELQLKSITRLRNILFDILDGSVHSASPYFHDRIIPLFILGKNGSIMTCSMSVSRIVLYDSPNAVSTSPHKPTASIYPVYYNMILHDLTQKYKLLDELNIEKEKAVQANNAKSQFLAQMSHELRTPLHGIIGLADVLLQSPTSAPPLASSFINNSTFINHSLSATPPSNAFYDTTSSTATESNRVFKKQYSVSPIETNQAQQQQYTQFINTLQTIKYSGYILLALINDLLDICKIESSKIQLECKTFNLRRALKHIHCGIFQHQAQQMNLNFNIDINPNVPTNVIGDENRLVQILINLVCNAIKFADQGSVSLSVEREEEEGMAQEGSNSNTAPENNVMSNSATPPSENTISKSEYSISICNATPNIQESSQKEPPSSPALGTPHYYKIKFKVSYTGIDISHNDMCKLVRPFSQLHGSISRPGSTNDTLKMKKVNEGTRLGLYICKQLVELMGGELNVKSEKEKGSCFYFTVKLGMDESSNMSKDSSLQQHSSVQLPSTSQHMTEAPSLTKPANENLNIPGQLSKDVLSKLNILIVEDNSINRVVLINMLKKMGCQNIDSAKDGVEGCELYTSSTSQQDHNGSSKYDIAFIDLYMPRMNGYGVVQHILESESKETAVKTTSQSPQVQVEHQPRRHHTILVALTANGFEETRIHCLSNGFDIFMSKPFSMSDFSQCLAQCTKLMEKYNG</sequence>
<evidence type="ECO:0000256" key="5">
    <source>
        <dbReference type="PROSITE-ProRule" id="PRU00169"/>
    </source>
</evidence>
<keyword evidence="11" id="KW-1185">Reference proteome</keyword>
<dbReference type="SMART" id="SM00387">
    <property type="entry name" value="HATPase_c"/>
    <property type="match status" value="1"/>
</dbReference>
<dbReference type="InterPro" id="IPR005467">
    <property type="entry name" value="His_kinase_dom"/>
</dbReference>
<feature type="region of interest" description="Disordered" evidence="6">
    <location>
        <begin position="401"/>
        <end position="420"/>
    </location>
</feature>
<comment type="catalytic activity">
    <reaction evidence="1">
        <text>ATP + protein L-histidine = ADP + protein N-phospho-L-histidine.</text>
        <dbReference type="EC" id="2.7.13.3"/>
    </reaction>
</comment>
<dbReference type="PROSITE" id="PS50110">
    <property type="entry name" value="RESPONSE_REGULATORY"/>
    <property type="match status" value="1"/>
</dbReference>
<protein>
    <recommendedName>
        <fullName evidence="2">histidine kinase</fullName>
        <ecNumber evidence="2">2.7.13.3</ecNumber>
    </recommendedName>
</protein>
<dbReference type="SUPFAM" id="SSF52172">
    <property type="entry name" value="CheY-like"/>
    <property type="match status" value="1"/>
</dbReference>
<proteinExistence type="predicted"/>
<dbReference type="SUPFAM" id="SSF55874">
    <property type="entry name" value="ATPase domain of HSP90 chaperone/DNA topoisomerase II/histidine kinase"/>
    <property type="match status" value="1"/>
</dbReference>
<dbReference type="InterPro" id="IPR036097">
    <property type="entry name" value="HisK_dim/P_sf"/>
</dbReference>
<dbReference type="EC" id="2.7.13.3" evidence="2"/>